<dbReference type="GO" id="GO:0006325">
    <property type="term" value="P:chromatin organization"/>
    <property type="evidence" value="ECO:0007669"/>
    <property type="project" value="UniProtKB-KW"/>
</dbReference>
<evidence type="ECO:0000256" key="3">
    <source>
        <dbReference type="ARBA" id="ARBA00015508"/>
    </source>
</evidence>
<comment type="subunit">
    <text evidence="13">Component of the NSL complex at least composed of KAT8/MOF, KANSL1, KANSL2, KANSL3, MCRS1, PHF20, OGT1/OGT, WDR5 and HCFC1.</text>
</comment>
<keyword evidence="4" id="KW-1017">Isopeptide bond</keyword>
<protein>
    <recommendedName>
        <fullName evidence="3">KAT8 regulatory NSL complex subunit 2</fullName>
    </recommendedName>
    <alternativeName>
        <fullName evidence="11">NSL complex protein NSL2</fullName>
    </alternativeName>
    <alternativeName>
        <fullName evidence="10">Non-specific lethal 2 homolog</fullName>
    </alternativeName>
</protein>
<keyword evidence="6" id="KW-0832">Ubl conjugation</keyword>
<dbReference type="Proteomes" id="UP000325440">
    <property type="component" value="Unassembled WGS sequence"/>
</dbReference>
<dbReference type="Pfam" id="PF13891">
    <property type="entry name" value="zf-C3HC3H_KANSL2"/>
    <property type="match status" value="1"/>
</dbReference>
<dbReference type="EMBL" id="CABPRJ010001901">
    <property type="protein sequence ID" value="VVC40154.1"/>
    <property type="molecule type" value="Genomic_DNA"/>
</dbReference>
<evidence type="ECO:0000256" key="13">
    <source>
        <dbReference type="ARBA" id="ARBA00093543"/>
    </source>
</evidence>
<dbReference type="GO" id="GO:0044545">
    <property type="term" value="C:NSL complex"/>
    <property type="evidence" value="ECO:0007669"/>
    <property type="project" value="TreeGrafter"/>
</dbReference>
<keyword evidence="7" id="KW-0156">Chromatin regulator</keyword>
<dbReference type="PANTHER" id="PTHR13453">
    <property type="entry name" value="KAT8 REGULATORY NSL COMPLEX SUBUNIT 2"/>
    <property type="match status" value="1"/>
</dbReference>
<keyword evidence="9" id="KW-0539">Nucleus</keyword>
<dbReference type="PANTHER" id="PTHR13453:SF1">
    <property type="entry name" value="KAT8 REGULATORY NSL COMPLEX SUBUNIT 2"/>
    <property type="match status" value="1"/>
</dbReference>
<evidence type="ECO:0000256" key="7">
    <source>
        <dbReference type="ARBA" id="ARBA00022853"/>
    </source>
</evidence>
<evidence type="ECO:0000313" key="15">
    <source>
        <dbReference type="EMBL" id="VVC40154.1"/>
    </source>
</evidence>
<evidence type="ECO:0000256" key="5">
    <source>
        <dbReference type="ARBA" id="ARBA00022553"/>
    </source>
</evidence>
<sequence>MEGKKQVDLKKEFGHYATKYKSLNPFNEIDSKKLLKERYKQNLDDSKPLDEEPPTKTVTVDLYKQIPELEDIDLIKSDPLCNMPKLSEKEAVRRVRNKFIKLQLLYAQQFRYLLFKYRIKRREFLLNKKCDSDPCGSGLLNNSKWATEEEYTKFQKLKLLEHYQKMTIGQEAVVFKTAMDRKIRATSLLSNKGKSHPPHCTFVEMGIKCTGKMIPKSKFCKKHILKDPKQVLFRACGILQSDNKCQEPIVNFDIKSTCVLHDKLPMLRD</sequence>
<evidence type="ECO:0000256" key="4">
    <source>
        <dbReference type="ARBA" id="ARBA00022499"/>
    </source>
</evidence>
<evidence type="ECO:0000256" key="10">
    <source>
        <dbReference type="ARBA" id="ARBA00032947"/>
    </source>
</evidence>
<reference evidence="15 16" key="1">
    <citation type="submission" date="2019-08" db="EMBL/GenBank/DDBJ databases">
        <authorList>
            <person name="Alioto T."/>
            <person name="Alioto T."/>
            <person name="Gomez Garrido J."/>
        </authorList>
    </citation>
    <scope>NUCLEOTIDE SEQUENCE [LARGE SCALE GENOMIC DNA]</scope>
</reference>
<comment type="subcellular location">
    <subcellularLocation>
        <location evidence="2">Mitochondrion</location>
    </subcellularLocation>
    <subcellularLocation>
        <location evidence="1">Nucleus</location>
    </subcellularLocation>
</comment>
<dbReference type="GO" id="GO:0005739">
    <property type="term" value="C:mitochondrion"/>
    <property type="evidence" value="ECO:0007669"/>
    <property type="project" value="UniProtKB-SubCell"/>
</dbReference>
<dbReference type="GO" id="GO:0005634">
    <property type="term" value="C:nucleus"/>
    <property type="evidence" value="ECO:0007669"/>
    <property type="project" value="UniProtKB-SubCell"/>
</dbReference>
<evidence type="ECO:0000256" key="6">
    <source>
        <dbReference type="ARBA" id="ARBA00022843"/>
    </source>
</evidence>
<evidence type="ECO:0000259" key="14">
    <source>
        <dbReference type="Pfam" id="PF13891"/>
    </source>
</evidence>
<proteinExistence type="predicted"/>
<name>A0A5E4N625_9HEMI</name>
<comment type="function">
    <text evidence="12">Non-catalytic component of the NSL histone acetyltransferase complex, a multiprotein complex that mediates histone H4 acetylation at 'Lys-5'- and 'Lys-8' (H4K5ac and H4K8ac) at transcription start sites and promotes transcription initiation. Required for NSL complex stability and for transcription of intraciliary transport genes in both ciliated and non-ciliated cells by regulating histone H4 acetylation at 'Lys-5'- and 'Lys-12' (H4K5ac and H4K12ac). This is necessary for cilium assembly in ciliated cells and for organization of the microtubule cytoskeleton in non-ciliated cells. Required within the NSL complex to maintain nuclear architecture stability by promoting KAT8-mediated acetylation of lamin LMNA.</text>
</comment>
<keyword evidence="8" id="KW-0496">Mitochondrion</keyword>
<feature type="domain" description="KANL2-like probable zinc-finger" evidence="14">
    <location>
        <begin position="206"/>
        <end position="261"/>
    </location>
</feature>
<evidence type="ECO:0000256" key="11">
    <source>
        <dbReference type="ARBA" id="ARBA00033378"/>
    </source>
</evidence>
<dbReference type="InterPro" id="IPR025927">
    <property type="entry name" value="Znf_KANL2-like"/>
</dbReference>
<keyword evidence="15" id="KW-0238">DNA-binding</keyword>
<dbReference type="OrthoDB" id="677315at2759"/>
<organism evidence="15 16">
    <name type="scientific">Cinara cedri</name>
    <dbReference type="NCBI Taxonomy" id="506608"/>
    <lineage>
        <taxon>Eukaryota</taxon>
        <taxon>Metazoa</taxon>
        <taxon>Ecdysozoa</taxon>
        <taxon>Arthropoda</taxon>
        <taxon>Hexapoda</taxon>
        <taxon>Insecta</taxon>
        <taxon>Pterygota</taxon>
        <taxon>Neoptera</taxon>
        <taxon>Paraneoptera</taxon>
        <taxon>Hemiptera</taxon>
        <taxon>Sternorrhyncha</taxon>
        <taxon>Aphidomorpha</taxon>
        <taxon>Aphidoidea</taxon>
        <taxon>Aphididae</taxon>
        <taxon>Lachninae</taxon>
        <taxon>Cinara</taxon>
    </lineage>
</organism>
<evidence type="ECO:0000256" key="12">
    <source>
        <dbReference type="ARBA" id="ARBA00093359"/>
    </source>
</evidence>
<evidence type="ECO:0000256" key="9">
    <source>
        <dbReference type="ARBA" id="ARBA00023242"/>
    </source>
</evidence>
<evidence type="ECO:0000256" key="2">
    <source>
        <dbReference type="ARBA" id="ARBA00004173"/>
    </source>
</evidence>
<keyword evidence="5" id="KW-0597">Phosphoprotein</keyword>
<evidence type="ECO:0000256" key="1">
    <source>
        <dbReference type="ARBA" id="ARBA00004123"/>
    </source>
</evidence>
<dbReference type="AlphaFoldDB" id="A0A5E4N625"/>
<evidence type="ECO:0000256" key="8">
    <source>
        <dbReference type="ARBA" id="ARBA00023128"/>
    </source>
</evidence>
<dbReference type="GO" id="GO:0003677">
    <property type="term" value="F:DNA binding"/>
    <property type="evidence" value="ECO:0007669"/>
    <property type="project" value="UniProtKB-KW"/>
</dbReference>
<dbReference type="InterPro" id="IPR026316">
    <property type="entry name" value="NSL2"/>
</dbReference>
<keyword evidence="16" id="KW-1185">Reference proteome</keyword>
<accession>A0A5E4N625</accession>
<evidence type="ECO:0000313" key="16">
    <source>
        <dbReference type="Proteomes" id="UP000325440"/>
    </source>
</evidence>
<gene>
    <name evidence="15" type="ORF">CINCED_3A000671</name>
</gene>